<reference evidence="2" key="1">
    <citation type="journal article" date="2020" name="New Phytol.">
        <title>Comparative genomics reveals dynamic genome evolution in host specialist ectomycorrhizal fungi.</title>
        <authorList>
            <person name="Lofgren L.A."/>
            <person name="Nguyen N.H."/>
            <person name="Vilgalys R."/>
            <person name="Ruytinx J."/>
            <person name="Liao H.L."/>
            <person name="Branco S."/>
            <person name="Kuo A."/>
            <person name="LaButti K."/>
            <person name="Lipzen A."/>
            <person name="Andreopoulos W."/>
            <person name="Pangilinan J."/>
            <person name="Riley R."/>
            <person name="Hundley H."/>
            <person name="Na H."/>
            <person name="Barry K."/>
            <person name="Grigoriev I.V."/>
            <person name="Stajich J.E."/>
            <person name="Kennedy P.G."/>
        </authorList>
    </citation>
    <scope>NUCLEOTIDE SEQUENCE</scope>
    <source>
        <strain evidence="2">MN1</strain>
    </source>
</reference>
<feature type="non-terminal residue" evidence="2">
    <location>
        <position position="1"/>
    </location>
</feature>
<evidence type="ECO:0000259" key="1">
    <source>
        <dbReference type="Pfam" id="PF20149"/>
    </source>
</evidence>
<dbReference type="EMBL" id="JABBWG010000015">
    <property type="protein sequence ID" value="KAG1816659.1"/>
    <property type="molecule type" value="Genomic_DNA"/>
</dbReference>
<dbReference type="Proteomes" id="UP000807769">
    <property type="component" value="Unassembled WGS sequence"/>
</dbReference>
<dbReference type="InterPro" id="IPR045341">
    <property type="entry name" value="DUF6532"/>
</dbReference>
<dbReference type="OrthoDB" id="2640053at2759"/>
<dbReference type="Pfam" id="PF20149">
    <property type="entry name" value="DUF6532"/>
    <property type="match status" value="1"/>
</dbReference>
<evidence type="ECO:0000313" key="2">
    <source>
        <dbReference type="EMBL" id="KAG1816659.1"/>
    </source>
</evidence>
<feature type="domain" description="DUF6532" evidence="1">
    <location>
        <begin position="53"/>
        <end position="261"/>
    </location>
</feature>
<comment type="caution">
    <text evidence="2">The sequence shown here is derived from an EMBL/GenBank/DDBJ whole genome shotgun (WGS) entry which is preliminary data.</text>
</comment>
<gene>
    <name evidence="2" type="ORF">BJ212DRAFT_1299432</name>
</gene>
<name>A0A9P7EB18_9AGAM</name>
<accession>A0A9P7EB18</accession>
<sequence>WGSEEPYSSDIGGTTVTSATPVPKSAACLIQYETGKVKLLDQNQETRQVVRDAIMDAKGHLIFVNAYPELIDKNQVALQSLLTVAKKSGAHAIKQRLQEDTQYATQLGNLVEPRIPLLRRDLKEVACANIDGYFRLGQSAVKAKKLMEQHAYSYSLKFDSNDNPSPRGNKPYQGELVIFLLHTGIFNGPKSIGVKFAERFIEIAGNKAKHPEMPVPLLALVATAIYAALFWKTLGSPGKFNFTGNQFSETYMFHVKFLEDLKKDVPKKFHCMMAGIYESVQALKRKGGDNQADEHRKALVLLDLDGMGED</sequence>
<proteinExistence type="predicted"/>
<keyword evidence="3" id="KW-1185">Reference proteome</keyword>
<organism evidence="2 3">
    <name type="scientific">Suillus subaureus</name>
    <dbReference type="NCBI Taxonomy" id="48587"/>
    <lineage>
        <taxon>Eukaryota</taxon>
        <taxon>Fungi</taxon>
        <taxon>Dikarya</taxon>
        <taxon>Basidiomycota</taxon>
        <taxon>Agaricomycotina</taxon>
        <taxon>Agaricomycetes</taxon>
        <taxon>Agaricomycetidae</taxon>
        <taxon>Boletales</taxon>
        <taxon>Suillineae</taxon>
        <taxon>Suillaceae</taxon>
        <taxon>Suillus</taxon>
    </lineage>
</organism>
<evidence type="ECO:0000313" key="3">
    <source>
        <dbReference type="Proteomes" id="UP000807769"/>
    </source>
</evidence>
<dbReference type="AlphaFoldDB" id="A0A9P7EB18"/>
<dbReference type="GeneID" id="64626883"/>
<protein>
    <recommendedName>
        <fullName evidence="1">DUF6532 domain-containing protein</fullName>
    </recommendedName>
</protein>
<dbReference type="RefSeq" id="XP_041193219.1">
    <property type="nucleotide sequence ID" value="XM_041332866.1"/>
</dbReference>